<reference evidence="3" key="2">
    <citation type="submission" date="2024-12" db="EMBL/GenBank/DDBJ databases">
        <authorList>
            <person name="Estrada K."/>
            <person name="Bobes R.J."/>
            <person name="Sanchez-Flores A."/>
            <person name="Laclette J.P."/>
        </authorList>
    </citation>
    <scope>NUCLEOTIDE SEQUENCE</scope>
    <source>
        <strain evidence="3">WFUcys</strain>
        <tissue evidence="3">Peritoneal cavity of infected mice</tissue>
    </source>
</reference>
<reference evidence="3 4" key="1">
    <citation type="journal article" date="2022" name="Front. Cell. Infect. Microbiol.">
        <title>The Genomes of Two Strains of Taenia crassiceps the Animal Model for the Study of Human Cysticercosis.</title>
        <authorList>
            <person name="Bobes R.J."/>
            <person name="Estrada K."/>
            <person name="Rios-Valencia D.G."/>
            <person name="Calderon-Gallegos A."/>
            <person name="de la Torre P."/>
            <person name="Carrero J.C."/>
            <person name="Sanchez-Flores A."/>
            <person name="Laclette J.P."/>
        </authorList>
    </citation>
    <scope>NUCLEOTIDE SEQUENCE [LARGE SCALE GENOMIC DNA]</scope>
    <source>
        <strain evidence="3">WFUcys</strain>
    </source>
</reference>
<accession>A0ABR4Q3C5</accession>
<dbReference type="EMBL" id="JAKROA010000014">
    <property type="protein sequence ID" value="KAL5104105.1"/>
    <property type="molecule type" value="Genomic_DNA"/>
</dbReference>
<evidence type="ECO:0000313" key="4">
    <source>
        <dbReference type="Proteomes" id="UP001651158"/>
    </source>
</evidence>
<keyword evidence="4" id="KW-1185">Reference proteome</keyword>
<proteinExistence type="predicted"/>
<name>A0ABR4Q3C5_9CEST</name>
<organism evidence="3 4">
    <name type="scientific">Taenia crassiceps</name>
    <dbReference type="NCBI Taxonomy" id="6207"/>
    <lineage>
        <taxon>Eukaryota</taxon>
        <taxon>Metazoa</taxon>
        <taxon>Spiralia</taxon>
        <taxon>Lophotrochozoa</taxon>
        <taxon>Platyhelminthes</taxon>
        <taxon>Cestoda</taxon>
        <taxon>Eucestoda</taxon>
        <taxon>Cyclophyllidea</taxon>
        <taxon>Taeniidae</taxon>
        <taxon>Taenia</taxon>
    </lineage>
</organism>
<evidence type="ECO:0000313" key="2">
    <source>
        <dbReference type="EMBL" id="KAL5104063.1"/>
    </source>
</evidence>
<gene>
    <name evidence="2" type="ORF">TcWFU_002168</name>
    <name evidence="3" type="ORF">TcWFU_006010</name>
</gene>
<sequence length="82" mass="8888">MVSRFRDCEADINKFIDSPANAFPFPYPYTGILIALLVANAMAVAVALANPTTLTDGIVIPAEELLESHGHKNKEENKSTTI</sequence>
<dbReference type="Proteomes" id="UP001651158">
    <property type="component" value="Unassembled WGS sequence"/>
</dbReference>
<protein>
    <submittedName>
        <fullName evidence="3">Uncharacterized protein</fullName>
    </submittedName>
</protein>
<dbReference type="EMBL" id="JAKROA010000014">
    <property type="protein sequence ID" value="KAL5104063.1"/>
    <property type="molecule type" value="Genomic_DNA"/>
</dbReference>
<evidence type="ECO:0000313" key="3">
    <source>
        <dbReference type="EMBL" id="KAL5104105.1"/>
    </source>
</evidence>
<feature type="transmembrane region" description="Helical" evidence="1">
    <location>
        <begin position="27"/>
        <end position="49"/>
    </location>
</feature>
<keyword evidence="1" id="KW-0472">Membrane</keyword>
<evidence type="ECO:0000256" key="1">
    <source>
        <dbReference type="SAM" id="Phobius"/>
    </source>
</evidence>
<keyword evidence="1" id="KW-0812">Transmembrane</keyword>
<keyword evidence="1" id="KW-1133">Transmembrane helix</keyword>
<comment type="caution">
    <text evidence="3">The sequence shown here is derived from an EMBL/GenBank/DDBJ whole genome shotgun (WGS) entry which is preliminary data.</text>
</comment>